<dbReference type="CDD" id="cd00087">
    <property type="entry name" value="FReD"/>
    <property type="match status" value="1"/>
</dbReference>
<dbReference type="Proteomes" id="UP000694845">
    <property type="component" value="Unplaced"/>
</dbReference>
<dbReference type="OrthoDB" id="6121066at2759"/>
<feature type="domain" description="Apple" evidence="2">
    <location>
        <begin position="30"/>
        <end position="108"/>
    </location>
</feature>
<evidence type="ECO:0000313" key="4">
    <source>
        <dbReference type="Proteomes" id="UP000694845"/>
    </source>
</evidence>
<dbReference type="AlphaFoldDB" id="A0A8B7ZNV8"/>
<dbReference type="SUPFAM" id="SSF57414">
    <property type="entry name" value="Hairpin loop containing domain-like"/>
    <property type="match status" value="1"/>
</dbReference>
<dbReference type="PANTHER" id="PTHR19143">
    <property type="entry name" value="FIBRINOGEN/TENASCIN/ANGIOPOEITIN"/>
    <property type="match status" value="1"/>
</dbReference>
<dbReference type="Pfam" id="PF00147">
    <property type="entry name" value="Fibrinogen_C"/>
    <property type="match status" value="1"/>
</dbReference>
<dbReference type="Gene3D" id="3.50.4.10">
    <property type="entry name" value="Hepatocyte Growth Factor"/>
    <property type="match status" value="1"/>
</dbReference>
<dbReference type="RefSeq" id="XP_022107273.1">
    <property type="nucleotide sequence ID" value="XM_022251581.1"/>
</dbReference>
<dbReference type="OMA" id="KCNMKIR"/>
<dbReference type="InterPro" id="IPR050373">
    <property type="entry name" value="Fibrinogen_C-term_domain"/>
</dbReference>
<dbReference type="GO" id="GO:0005615">
    <property type="term" value="C:extracellular space"/>
    <property type="evidence" value="ECO:0007669"/>
    <property type="project" value="TreeGrafter"/>
</dbReference>
<dbReference type="Pfam" id="PF00024">
    <property type="entry name" value="PAN_1"/>
    <property type="match status" value="1"/>
</dbReference>
<evidence type="ECO:0000259" key="3">
    <source>
        <dbReference type="PROSITE" id="PS51406"/>
    </source>
</evidence>
<evidence type="ECO:0000256" key="1">
    <source>
        <dbReference type="SAM" id="SignalP"/>
    </source>
</evidence>
<dbReference type="InterPro" id="IPR036056">
    <property type="entry name" value="Fibrinogen-like_C"/>
</dbReference>
<dbReference type="GeneID" id="110988244"/>
<dbReference type="SUPFAM" id="SSF56496">
    <property type="entry name" value="Fibrinogen C-terminal domain-like"/>
    <property type="match status" value="1"/>
</dbReference>
<feature type="chain" id="PRO_5034340782" evidence="1">
    <location>
        <begin position="26"/>
        <end position="347"/>
    </location>
</feature>
<protein>
    <submittedName>
        <fullName evidence="5">Microfibril-associated glycoprotein 4-like</fullName>
    </submittedName>
</protein>
<dbReference type="InterPro" id="IPR003609">
    <property type="entry name" value="Pan_app"/>
</dbReference>
<organism evidence="4 5">
    <name type="scientific">Acanthaster planci</name>
    <name type="common">Crown-of-thorns starfish</name>
    <dbReference type="NCBI Taxonomy" id="133434"/>
    <lineage>
        <taxon>Eukaryota</taxon>
        <taxon>Metazoa</taxon>
        <taxon>Echinodermata</taxon>
        <taxon>Eleutherozoa</taxon>
        <taxon>Asterozoa</taxon>
        <taxon>Asteroidea</taxon>
        <taxon>Valvatacea</taxon>
        <taxon>Valvatida</taxon>
        <taxon>Acanthasteridae</taxon>
        <taxon>Acanthaster</taxon>
    </lineage>
</organism>
<dbReference type="KEGG" id="aplc:110988244"/>
<dbReference type="PROSITE" id="PS50948">
    <property type="entry name" value="PAN"/>
    <property type="match status" value="1"/>
</dbReference>
<feature type="signal peptide" evidence="1">
    <location>
        <begin position="1"/>
        <end position="25"/>
    </location>
</feature>
<dbReference type="PROSITE" id="PS51406">
    <property type="entry name" value="FIBRINOGEN_C_2"/>
    <property type="match status" value="1"/>
</dbReference>
<gene>
    <name evidence="5" type="primary">LOC110988244</name>
</gene>
<dbReference type="InterPro" id="IPR002181">
    <property type="entry name" value="Fibrinogen_a/b/g_C_dom"/>
</dbReference>
<dbReference type="InterPro" id="IPR014716">
    <property type="entry name" value="Fibrinogen_a/b/g_C_1"/>
</dbReference>
<keyword evidence="4" id="KW-1185">Reference proteome</keyword>
<dbReference type="Gene3D" id="3.90.215.10">
    <property type="entry name" value="Gamma Fibrinogen, chain A, domain 1"/>
    <property type="match status" value="1"/>
</dbReference>
<sequence>MAKLSIGLNVFRLAIFWGLVASVNGQQSYSHRKIFRAAENRALQGFVYANKTVHSRVICGRECSMDGSCKSFNFNNCDKICGLSLSTRREHPEHFAETRWSVYFDKDEDTPLHSLSSGVTSQGRLRSCKTLLDADCRFSSSGVYTVHPKGFGDDGLRVYCDMETDGGGWIVFQSRLDGSVDFDRPWADYQSGFGDLWGEFWLGNDYLVELTSPDPNEQWELRVDLWDWEDNTAWAKYSHFQISSGEYMLSYDQYDANSTAGKDSLRLHNRQNFSTRDHENDNHPHQNCAKNYRSGWWFNYCLRCNLNGFYYQEGATVGDDRGVYWHNWKNDFAYSLKKCNMKIREME</sequence>
<proteinExistence type="predicted"/>
<dbReference type="SMART" id="SM00186">
    <property type="entry name" value="FBG"/>
    <property type="match status" value="1"/>
</dbReference>
<name>A0A8B7ZNV8_ACAPL</name>
<dbReference type="NCBIfam" id="NF040941">
    <property type="entry name" value="GGGWT_bact"/>
    <property type="match status" value="1"/>
</dbReference>
<keyword evidence="1" id="KW-0732">Signal</keyword>
<accession>A0A8B7ZNV8</accession>
<dbReference type="PANTHER" id="PTHR19143:SF458">
    <property type="entry name" value="FIBRINOGEN C-TERMINAL DOMAIN-CONTAINING PROTEIN-RELATED"/>
    <property type="match status" value="1"/>
</dbReference>
<reference evidence="5" key="1">
    <citation type="submission" date="2025-08" db="UniProtKB">
        <authorList>
            <consortium name="RefSeq"/>
        </authorList>
    </citation>
    <scope>IDENTIFICATION</scope>
</reference>
<evidence type="ECO:0000259" key="2">
    <source>
        <dbReference type="PROSITE" id="PS50948"/>
    </source>
</evidence>
<feature type="domain" description="Fibrinogen C-terminal" evidence="3">
    <location>
        <begin position="119"/>
        <end position="347"/>
    </location>
</feature>
<evidence type="ECO:0000313" key="5">
    <source>
        <dbReference type="RefSeq" id="XP_022107273.1"/>
    </source>
</evidence>